<dbReference type="AlphaFoldDB" id="A0A6J4S3N4"/>
<accession>A0A6J4S3N4</accession>
<dbReference type="SUPFAM" id="SSF89807">
    <property type="entry name" value="Dodecin-like"/>
    <property type="match status" value="1"/>
</dbReference>
<dbReference type="InterPro" id="IPR009923">
    <property type="entry name" value="Dodecin"/>
</dbReference>
<dbReference type="InterPro" id="IPR025543">
    <property type="entry name" value="Dodecin-like"/>
</dbReference>
<protein>
    <recommendedName>
        <fullName evidence="2">Dodecin (COG3360) Flavin-binding</fullName>
    </recommendedName>
</protein>
<sequence length="70" mass="7569">MAVTKIIEVVGSSRESSDDAVKSALEDARGSLRSIKAVDVVSVGLRGENLEEWRAHVRISFLIERGVSEG</sequence>
<gene>
    <name evidence="1" type="ORF">AVDCRST_MAG45-568</name>
</gene>
<dbReference type="Pfam" id="PF07311">
    <property type="entry name" value="Dodecin"/>
    <property type="match status" value="1"/>
</dbReference>
<evidence type="ECO:0008006" key="2">
    <source>
        <dbReference type="Google" id="ProtNLM"/>
    </source>
</evidence>
<organism evidence="1">
    <name type="scientific">uncultured Solirubrobacterales bacterium</name>
    <dbReference type="NCBI Taxonomy" id="768556"/>
    <lineage>
        <taxon>Bacteria</taxon>
        <taxon>Bacillati</taxon>
        <taxon>Actinomycetota</taxon>
        <taxon>Thermoleophilia</taxon>
        <taxon>Solirubrobacterales</taxon>
        <taxon>environmental samples</taxon>
    </lineage>
</organism>
<proteinExistence type="predicted"/>
<reference evidence="1" key="1">
    <citation type="submission" date="2020-02" db="EMBL/GenBank/DDBJ databases">
        <authorList>
            <person name="Meier V. D."/>
        </authorList>
    </citation>
    <scope>NUCLEOTIDE SEQUENCE</scope>
    <source>
        <strain evidence="1">AVDCRST_MAG45</strain>
    </source>
</reference>
<dbReference type="InterPro" id="IPR036694">
    <property type="entry name" value="Dodecin-like_sf"/>
</dbReference>
<dbReference type="Gene3D" id="3.30.1660.10">
    <property type="entry name" value="Flavin-binding protein dodecin"/>
    <property type="match status" value="1"/>
</dbReference>
<dbReference type="EMBL" id="CADCVU010000052">
    <property type="protein sequence ID" value="CAA9487936.1"/>
    <property type="molecule type" value="Genomic_DNA"/>
</dbReference>
<name>A0A6J4S3N4_9ACTN</name>
<evidence type="ECO:0000313" key="1">
    <source>
        <dbReference type="EMBL" id="CAA9487936.1"/>
    </source>
</evidence>